<name>A0ACC3BXL3_PYRYE</name>
<keyword evidence="2" id="KW-1185">Reference proteome</keyword>
<accession>A0ACC3BXL3</accession>
<evidence type="ECO:0000313" key="2">
    <source>
        <dbReference type="Proteomes" id="UP000798662"/>
    </source>
</evidence>
<organism evidence="1 2">
    <name type="scientific">Pyropia yezoensis</name>
    <name type="common">Susabi-nori</name>
    <name type="synonym">Porphyra yezoensis</name>
    <dbReference type="NCBI Taxonomy" id="2788"/>
    <lineage>
        <taxon>Eukaryota</taxon>
        <taxon>Rhodophyta</taxon>
        <taxon>Bangiophyceae</taxon>
        <taxon>Bangiales</taxon>
        <taxon>Bangiaceae</taxon>
        <taxon>Pyropia</taxon>
    </lineage>
</organism>
<proteinExistence type="predicted"/>
<sequence length="200" mass="21221">MAGVTAVAPRRTGARSLVATAFVAAAIIAAAAAPGVTASRRTGTPGVIPPGTTGSIFADAVYRSGPASSPGCPETLSITGPLPTAYHANGTTFRVKPADIKMNGVPCRGTQPDTALLMRFGQDLADAAEEMKYIYVRGIQVNWPGAVIAVDENGMVDCEPQVKRRDVRFRTMVFLEVRGKPRMEFKADVEGGYCFMDLQR</sequence>
<reference evidence="1" key="1">
    <citation type="submission" date="2019-11" db="EMBL/GenBank/DDBJ databases">
        <title>Nori genome reveals adaptations in red seaweeds to the harsh intertidal environment.</title>
        <authorList>
            <person name="Wang D."/>
            <person name="Mao Y."/>
        </authorList>
    </citation>
    <scope>NUCLEOTIDE SEQUENCE</scope>
    <source>
        <tissue evidence="1">Gametophyte</tissue>
    </source>
</reference>
<protein>
    <submittedName>
        <fullName evidence="1">Uncharacterized protein</fullName>
    </submittedName>
</protein>
<evidence type="ECO:0000313" key="1">
    <source>
        <dbReference type="EMBL" id="KAK1862436.1"/>
    </source>
</evidence>
<comment type="caution">
    <text evidence="1">The sequence shown here is derived from an EMBL/GenBank/DDBJ whole genome shotgun (WGS) entry which is preliminary data.</text>
</comment>
<dbReference type="Proteomes" id="UP000798662">
    <property type="component" value="Chromosome 1"/>
</dbReference>
<dbReference type="EMBL" id="CM020618">
    <property type="protein sequence ID" value="KAK1862436.1"/>
    <property type="molecule type" value="Genomic_DNA"/>
</dbReference>
<gene>
    <name evidence="1" type="ORF">I4F81_005010</name>
</gene>